<dbReference type="PANTHER" id="PTHR47350">
    <property type="entry name" value="PROTEIN IWS1 HOMOLOG 1"/>
    <property type="match status" value="1"/>
</dbReference>
<dbReference type="PANTHER" id="PTHR47350:SF2">
    <property type="entry name" value="PROTEIN IWS1 HOMOLOG"/>
    <property type="match status" value="1"/>
</dbReference>
<evidence type="ECO:0000313" key="2">
    <source>
        <dbReference type="Proteomes" id="UP001515500"/>
    </source>
</evidence>
<dbReference type="InterPro" id="IPR044204">
    <property type="entry name" value="IWS1/2"/>
</dbReference>
<protein>
    <submittedName>
        <fullName evidence="3">Uncharacterized protein LOC120282944</fullName>
    </submittedName>
</protein>
<evidence type="ECO:0000256" key="1">
    <source>
        <dbReference type="SAM" id="MobiDB-lite"/>
    </source>
</evidence>
<dbReference type="GeneID" id="120282944"/>
<dbReference type="RefSeq" id="XP_039145709.1">
    <property type="nucleotide sequence ID" value="XM_039289775.1"/>
</dbReference>
<sequence>MAIASDLDDMVSDGKLPVDPGLNQSNTPDLVASPPDDADLKKGGQQSDRSPTPVNQEPEKVGKRRRRLVKKSSIVISDSEEIPATLEQGEDQKTKKKKRRSSSENMSSKRERKRSKSESKSDIKNNESELREFWEAVAGPDLEDNQEGVKITADDSSSGGKSHKEEEGDETEQFSKRE</sequence>
<dbReference type="Proteomes" id="UP001515500">
    <property type="component" value="Chromosome 18"/>
</dbReference>
<dbReference type="GO" id="GO:0032784">
    <property type="term" value="P:regulation of DNA-templated transcription elongation"/>
    <property type="evidence" value="ECO:0007669"/>
    <property type="project" value="InterPro"/>
</dbReference>
<organism evidence="2 3">
    <name type="scientific">Dioscorea cayennensis subsp. rotundata</name>
    <name type="common">White Guinea yam</name>
    <name type="synonym">Dioscorea rotundata</name>
    <dbReference type="NCBI Taxonomy" id="55577"/>
    <lineage>
        <taxon>Eukaryota</taxon>
        <taxon>Viridiplantae</taxon>
        <taxon>Streptophyta</taxon>
        <taxon>Embryophyta</taxon>
        <taxon>Tracheophyta</taxon>
        <taxon>Spermatophyta</taxon>
        <taxon>Magnoliopsida</taxon>
        <taxon>Liliopsida</taxon>
        <taxon>Dioscoreales</taxon>
        <taxon>Dioscoreaceae</taxon>
        <taxon>Dioscorea</taxon>
    </lineage>
</organism>
<proteinExistence type="predicted"/>
<evidence type="ECO:0000313" key="3">
    <source>
        <dbReference type="RefSeq" id="XP_039145709.1"/>
    </source>
</evidence>
<feature type="compositionally biased region" description="Polar residues" evidence="1">
    <location>
        <begin position="44"/>
        <end position="55"/>
    </location>
</feature>
<feature type="compositionally biased region" description="Basic and acidic residues" evidence="1">
    <location>
        <begin position="116"/>
        <end position="134"/>
    </location>
</feature>
<keyword evidence="2" id="KW-1185">Reference proteome</keyword>
<dbReference type="AlphaFoldDB" id="A0AB40D614"/>
<accession>A0AB40D614</accession>
<reference evidence="3" key="1">
    <citation type="submission" date="2025-08" db="UniProtKB">
        <authorList>
            <consortium name="RefSeq"/>
        </authorList>
    </citation>
    <scope>IDENTIFICATION</scope>
</reference>
<gene>
    <name evidence="3" type="primary">LOC120282944</name>
</gene>
<feature type="region of interest" description="Disordered" evidence="1">
    <location>
        <begin position="1"/>
        <end position="178"/>
    </location>
</feature>
<dbReference type="GO" id="GO:0009742">
    <property type="term" value="P:brassinosteroid mediated signaling pathway"/>
    <property type="evidence" value="ECO:0007669"/>
    <property type="project" value="InterPro"/>
</dbReference>
<feature type="compositionally biased region" description="Acidic residues" evidence="1">
    <location>
        <begin position="1"/>
        <end position="11"/>
    </location>
</feature>
<name>A0AB40D614_DIOCR</name>